<name>A0ABS5SGV6_9BACT</name>
<organism evidence="2 3">
    <name type="scientific">Geomobilimonas luticola</name>
    <dbReference type="NCBI Taxonomy" id="1114878"/>
    <lineage>
        <taxon>Bacteria</taxon>
        <taxon>Pseudomonadati</taxon>
        <taxon>Thermodesulfobacteriota</taxon>
        <taxon>Desulfuromonadia</taxon>
        <taxon>Geobacterales</taxon>
        <taxon>Geobacteraceae</taxon>
        <taxon>Geomobilimonas</taxon>
    </lineage>
</organism>
<comment type="caution">
    <text evidence="2">The sequence shown here is derived from an EMBL/GenBank/DDBJ whole genome shotgun (WGS) entry which is preliminary data.</text>
</comment>
<keyword evidence="3" id="KW-1185">Reference proteome</keyword>
<protein>
    <recommendedName>
        <fullName evidence="4">Lipoprotein</fullName>
    </recommendedName>
</protein>
<dbReference type="Proteomes" id="UP000756860">
    <property type="component" value="Unassembled WGS sequence"/>
</dbReference>
<evidence type="ECO:0008006" key="4">
    <source>
        <dbReference type="Google" id="ProtNLM"/>
    </source>
</evidence>
<dbReference type="RefSeq" id="WP_214176593.1">
    <property type="nucleotide sequence ID" value="NZ_JAHCVK010000012.1"/>
</dbReference>
<dbReference type="PROSITE" id="PS51257">
    <property type="entry name" value="PROKAR_LIPOPROTEIN"/>
    <property type="match status" value="1"/>
</dbReference>
<feature type="signal peptide" evidence="1">
    <location>
        <begin position="1"/>
        <end position="25"/>
    </location>
</feature>
<reference evidence="2 3" key="1">
    <citation type="submission" date="2021-05" db="EMBL/GenBank/DDBJ databases">
        <title>The draft genome of Geobacter luticola JCM 17780.</title>
        <authorList>
            <person name="Xu Z."/>
            <person name="Masuda Y."/>
            <person name="Itoh H."/>
            <person name="Senoo K."/>
        </authorList>
    </citation>
    <scope>NUCLEOTIDE SEQUENCE [LARGE SCALE GENOMIC DNA]</scope>
    <source>
        <strain evidence="2 3">JCM 17780</strain>
    </source>
</reference>
<keyword evidence="1" id="KW-0732">Signal</keyword>
<dbReference type="EMBL" id="JAHCVK010000012">
    <property type="protein sequence ID" value="MBT0654585.1"/>
    <property type="molecule type" value="Genomic_DNA"/>
</dbReference>
<evidence type="ECO:0000313" key="2">
    <source>
        <dbReference type="EMBL" id="MBT0654585.1"/>
    </source>
</evidence>
<gene>
    <name evidence="2" type="ORF">KI810_16150</name>
</gene>
<evidence type="ECO:0000256" key="1">
    <source>
        <dbReference type="SAM" id="SignalP"/>
    </source>
</evidence>
<feature type="chain" id="PRO_5046386239" description="Lipoprotein" evidence="1">
    <location>
        <begin position="26"/>
        <end position="109"/>
    </location>
</feature>
<accession>A0ABS5SGV6</accession>
<sequence>MKLLRMALLLVCVVALSCLVGCSKADTRLVGKWKNQSLPEIVEFKSDKTGIFLVKDNPPLSFTWRIDSGDSVKIDVPYQGHVRSLSGNVEKNVFILNGQGEQALYVRME</sequence>
<proteinExistence type="predicted"/>
<evidence type="ECO:0000313" key="3">
    <source>
        <dbReference type="Proteomes" id="UP000756860"/>
    </source>
</evidence>